<feature type="domain" description="Prephenate/arogenate dehydrogenase" evidence="2">
    <location>
        <begin position="8"/>
        <end position="296"/>
    </location>
</feature>
<dbReference type="Pfam" id="PF02153">
    <property type="entry name" value="PDH_N"/>
    <property type="match status" value="1"/>
</dbReference>
<accession>A0ABS5Q914</accession>
<dbReference type="InterPro" id="IPR046826">
    <property type="entry name" value="PDH_N"/>
</dbReference>
<dbReference type="InterPro" id="IPR046825">
    <property type="entry name" value="PDH_C"/>
</dbReference>
<dbReference type="RefSeq" id="WP_213668803.1">
    <property type="nucleotide sequence ID" value="NZ_JAHCDA010000001.1"/>
</dbReference>
<dbReference type="Proteomes" id="UP000766336">
    <property type="component" value="Unassembled WGS sequence"/>
</dbReference>
<dbReference type="SUPFAM" id="SSF48179">
    <property type="entry name" value="6-phosphogluconate dehydrogenase C-terminal domain-like"/>
    <property type="match status" value="1"/>
</dbReference>
<organism evidence="3 4">
    <name type="scientific">Roseococcus pinisoli</name>
    <dbReference type="NCBI Taxonomy" id="2835040"/>
    <lineage>
        <taxon>Bacteria</taxon>
        <taxon>Pseudomonadati</taxon>
        <taxon>Pseudomonadota</taxon>
        <taxon>Alphaproteobacteria</taxon>
        <taxon>Acetobacterales</taxon>
        <taxon>Roseomonadaceae</taxon>
        <taxon>Roseococcus</taxon>
    </lineage>
</organism>
<gene>
    <name evidence="3" type="ORF">KHU32_04400</name>
</gene>
<dbReference type="Pfam" id="PF20463">
    <property type="entry name" value="PDH_C"/>
    <property type="match status" value="1"/>
</dbReference>
<evidence type="ECO:0000313" key="4">
    <source>
        <dbReference type="Proteomes" id="UP000766336"/>
    </source>
</evidence>
<evidence type="ECO:0000256" key="1">
    <source>
        <dbReference type="ARBA" id="ARBA00023002"/>
    </source>
</evidence>
<dbReference type="NCBIfam" id="NF005694">
    <property type="entry name" value="PRK07502.1"/>
    <property type="match status" value="1"/>
</dbReference>
<dbReference type="InterPro" id="IPR003099">
    <property type="entry name" value="Prephen_DH"/>
</dbReference>
<dbReference type="Gene3D" id="1.10.3660.10">
    <property type="entry name" value="6-phosphogluconate dehydrogenase C-terminal like domain"/>
    <property type="match status" value="1"/>
</dbReference>
<sequence>MGAEPLFDRLCLIGAGLIGGSIARRARETGAIAREVVVSARSASTLARVRELGFADRVEEDPAQAVEGADCVILCVPVGAYAGVMAQIAPHLKPGAILSDVGSTKGSVLRDLQPLLPEGVHLVPAHPMAGTEFSGPDSGFSALFEGRYTILTPPEGTDPAAIATLREMWHRCGAMIECMDAATHDKVVAIVSHLPHLIAFTICGTADDLSEETRESVLKFAASGFRDFTRIAGSDVAMWRDVFLNNRPAVLEMLARFTEDAQAFGRAIRWGQEDFIVDRIERGRKIRKELIEHKQA</sequence>
<evidence type="ECO:0000313" key="3">
    <source>
        <dbReference type="EMBL" id="MBS7810166.1"/>
    </source>
</evidence>
<comment type="caution">
    <text evidence="3">The sequence shown here is derived from an EMBL/GenBank/DDBJ whole genome shotgun (WGS) entry which is preliminary data.</text>
</comment>
<dbReference type="InterPro" id="IPR050812">
    <property type="entry name" value="Preph/Arog_dehydrog"/>
</dbReference>
<dbReference type="PANTHER" id="PTHR21363:SF0">
    <property type="entry name" value="PREPHENATE DEHYDROGENASE [NADP(+)]"/>
    <property type="match status" value="1"/>
</dbReference>
<protein>
    <submittedName>
        <fullName evidence="3">Prephenate/arogenate dehydrogenase family protein</fullName>
    </submittedName>
</protein>
<dbReference type="SUPFAM" id="SSF51735">
    <property type="entry name" value="NAD(P)-binding Rossmann-fold domains"/>
    <property type="match status" value="1"/>
</dbReference>
<name>A0ABS5Q914_9PROT</name>
<reference evidence="3 4" key="1">
    <citation type="submission" date="2021-05" db="EMBL/GenBank/DDBJ databases">
        <title>Roseococcus sp. XZZS9, whole genome shotgun sequencing project.</title>
        <authorList>
            <person name="Zhao G."/>
            <person name="Shen L."/>
        </authorList>
    </citation>
    <scope>NUCLEOTIDE SEQUENCE [LARGE SCALE GENOMIC DNA]</scope>
    <source>
        <strain evidence="3 4">XZZS9</strain>
    </source>
</reference>
<dbReference type="Gene3D" id="3.40.50.720">
    <property type="entry name" value="NAD(P)-binding Rossmann-like Domain"/>
    <property type="match status" value="1"/>
</dbReference>
<dbReference type="PANTHER" id="PTHR21363">
    <property type="entry name" value="PREPHENATE DEHYDROGENASE"/>
    <property type="match status" value="1"/>
</dbReference>
<dbReference type="PROSITE" id="PS51176">
    <property type="entry name" value="PDH_ADH"/>
    <property type="match status" value="1"/>
</dbReference>
<evidence type="ECO:0000259" key="2">
    <source>
        <dbReference type="PROSITE" id="PS51176"/>
    </source>
</evidence>
<keyword evidence="4" id="KW-1185">Reference proteome</keyword>
<dbReference type="EMBL" id="JAHCDA010000001">
    <property type="protein sequence ID" value="MBS7810166.1"/>
    <property type="molecule type" value="Genomic_DNA"/>
</dbReference>
<proteinExistence type="predicted"/>
<keyword evidence="1" id="KW-0560">Oxidoreductase</keyword>
<dbReference type="InterPro" id="IPR036291">
    <property type="entry name" value="NAD(P)-bd_dom_sf"/>
</dbReference>
<dbReference type="InterPro" id="IPR008927">
    <property type="entry name" value="6-PGluconate_DH-like_C_sf"/>
</dbReference>